<evidence type="ECO:0000256" key="1">
    <source>
        <dbReference type="SAM" id="MobiDB-lite"/>
    </source>
</evidence>
<evidence type="ECO:0000313" key="2">
    <source>
        <dbReference type="EMBL" id="KAK1131955.1"/>
    </source>
</evidence>
<keyword evidence="3" id="KW-1185">Reference proteome</keyword>
<proteinExistence type="predicted"/>
<feature type="compositionally biased region" description="Basic and acidic residues" evidence="1">
    <location>
        <begin position="93"/>
        <end position="106"/>
    </location>
</feature>
<feature type="region of interest" description="Disordered" evidence="1">
    <location>
        <begin position="1"/>
        <end position="106"/>
    </location>
</feature>
<evidence type="ECO:0000313" key="3">
    <source>
        <dbReference type="Proteomes" id="UP001177670"/>
    </source>
</evidence>
<feature type="compositionally biased region" description="Polar residues" evidence="1">
    <location>
        <begin position="79"/>
        <end position="92"/>
    </location>
</feature>
<dbReference type="Proteomes" id="UP001177670">
    <property type="component" value="Unassembled WGS sequence"/>
</dbReference>
<organism evidence="2 3">
    <name type="scientific">Melipona bicolor</name>
    <dbReference type="NCBI Taxonomy" id="60889"/>
    <lineage>
        <taxon>Eukaryota</taxon>
        <taxon>Metazoa</taxon>
        <taxon>Ecdysozoa</taxon>
        <taxon>Arthropoda</taxon>
        <taxon>Hexapoda</taxon>
        <taxon>Insecta</taxon>
        <taxon>Pterygota</taxon>
        <taxon>Neoptera</taxon>
        <taxon>Endopterygota</taxon>
        <taxon>Hymenoptera</taxon>
        <taxon>Apocrita</taxon>
        <taxon>Aculeata</taxon>
        <taxon>Apoidea</taxon>
        <taxon>Anthophila</taxon>
        <taxon>Apidae</taxon>
        <taxon>Melipona</taxon>
    </lineage>
</organism>
<feature type="compositionally biased region" description="Polar residues" evidence="1">
    <location>
        <begin position="51"/>
        <end position="62"/>
    </location>
</feature>
<sequence length="150" mass="16846">MQNLEGSTRRNEDNATSSTRKEHRRFQTTLYTSAAALPTNTDERLRHTRMRTTPPQSPTTGLSVAWIHETPASDDRHSYQASNSDAGPTSTRSLRDEKVPGPSQRETRRAIIQHHSFTGRNTMTLILSVSLTLGRECCSDPTIPRLRDSN</sequence>
<gene>
    <name evidence="2" type="ORF">K0M31_016097</name>
</gene>
<name>A0AA40KT94_9HYME</name>
<comment type="caution">
    <text evidence="2">The sequence shown here is derived from an EMBL/GenBank/DDBJ whole genome shotgun (WGS) entry which is preliminary data.</text>
</comment>
<dbReference type="EMBL" id="JAHYIQ010000005">
    <property type="protein sequence ID" value="KAK1131955.1"/>
    <property type="molecule type" value="Genomic_DNA"/>
</dbReference>
<dbReference type="AlphaFoldDB" id="A0AA40KT94"/>
<reference evidence="2" key="1">
    <citation type="submission" date="2021-10" db="EMBL/GenBank/DDBJ databases">
        <title>Melipona bicolor Genome sequencing and assembly.</title>
        <authorList>
            <person name="Araujo N.S."/>
            <person name="Arias M.C."/>
        </authorList>
    </citation>
    <scope>NUCLEOTIDE SEQUENCE</scope>
    <source>
        <strain evidence="2">USP_2M_L1-L4_2017</strain>
        <tissue evidence="2">Whole body</tissue>
    </source>
</reference>
<protein>
    <submittedName>
        <fullName evidence="2">Uncharacterized protein</fullName>
    </submittedName>
</protein>
<accession>A0AA40KT94</accession>